<dbReference type="Pfam" id="PF20499">
    <property type="entry name" value="DUF6729"/>
    <property type="match status" value="1"/>
</dbReference>
<protein>
    <recommendedName>
        <fullName evidence="2">DUF6729 domain-containing protein</fullName>
    </recommendedName>
</protein>
<organism evidence="3 4">
    <name type="scientific">Clavelina lepadiformis</name>
    <name type="common">Light-bulb sea squirt</name>
    <name type="synonym">Ascidia lepadiformis</name>
    <dbReference type="NCBI Taxonomy" id="159417"/>
    <lineage>
        <taxon>Eukaryota</taxon>
        <taxon>Metazoa</taxon>
        <taxon>Chordata</taxon>
        <taxon>Tunicata</taxon>
        <taxon>Ascidiacea</taxon>
        <taxon>Aplousobranchia</taxon>
        <taxon>Clavelinidae</taxon>
        <taxon>Clavelina</taxon>
    </lineage>
</organism>
<dbReference type="InterPro" id="IPR046616">
    <property type="entry name" value="DUF6729"/>
</dbReference>
<evidence type="ECO:0000313" key="3">
    <source>
        <dbReference type="EMBL" id="CAK8687541.1"/>
    </source>
</evidence>
<evidence type="ECO:0000313" key="4">
    <source>
        <dbReference type="Proteomes" id="UP001642483"/>
    </source>
</evidence>
<sequence>MTTALASLNLSKSKEQSGADYTRQARWWSDRGLSETFSPSTIQHQLKEQHSQSWVERVINYFDDCKHHKDRSGRFGRSQHPDDDKALSLKDKLRASRFLCARARYF</sequence>
<feature type="region of interest" description="Disordered" evidence="1">
    <location>
        <begin position="1"/>
        <end position="22"/>
    </location>
</feature>
<feature type="compositionally biased region" description="Polar residues" evidence="1">
    <location>
        <begin position="1"/>
        <end position="11"/>
    </location>
</feature>
<evidence type="ECO:0000256" key="1">
    <source>
        <dbReference type="SAM" id="MobiDB-lite"/>
    </source>
</evidence>
<name>A0ABP0G9L4_CLALP</name>
<accession>A0ABP0G9L4</accession>
<reference evidence="3 4" key="1">
    <citation type="submission" date="2024-02" db="EMBL/GenBank/DDBJ databases">
        <authorList>
            <person name="Daric V."/>
            <person name="Darras S."/>
        </authorList>
    </citation>
    <scope>NUCLEOTIDE SEQUENCE [LARGE SCALE GENOMIC DNA]</scope>
</reference>
<proteinExistence type="predicted"/>
<comment type="caution">
    <text evidence="3">The sequence shown here is derived from an EMBL/GenBank/DDBJ whole genome shotgun (WGS) entry which is preliminary data.</text>
</comment>
<gene>
    <name evidence="3" type="ORF">CVLEPA_LOCUS19609</name>
</gene>
<dbReference type="EMBL" id="CAWYQH010000104">
    <property type="protein sequence ID" value="CAK8687541.1"/>
    <property type="molecule type" value="Genomic_DNA"/>
</dbReference>
<dbReference type="Proteomes" id="UP001642483">
    <property type="component" value="Unassembled WGS sequence"/>
</dbReference>
<keyword evidence="4" id="KW-1185">Reference proteome</keyword>
<feature type="domain" description="DUF6729" evidence="2">
    <location>
        <begin position="38"/>
        <end position="73"/>
    </location>
</feature>
<evidence type="ECO:0000259" key="2">
    <source>
        <dbReference type="Pfam" id="PF20499"/>
    </source>
</evidence>